<proteinExistence type="inferred from homology"/>
<keyword evidence="2" id="KW-0479">Metal-binding</keyword>
<dbReference type="PANTHER" id="PTHR33337">
    <property type="entry name" value="GFA DOMAIN-CONTAINING PROTEIN"/>
    <property type="match status" value="1"/>
</dbReference>
<dbReference type="PROSITE" id="PS51891">
    <property type="entry name" value="CENP_V_GFA"/>
    <property type="match status" value="1"/>
</dbReference>
<dbReference type="Gene3D" id="3.90.1590.10">
    <property type="entry name" value="glutathione-dependent formaldehyde- activating enzyme (gfa)"/>
    <property type="match status" value="1"/>
</dbReference>
<dbReference type="RefSeq" id="WP_050529867.1">
    <property type="nucleotide sequence ID" value="NZ_AQQZ01000002.1"/>
</dbReference>
<evidence type="ECO:0000259" key="5">
    <source>
        <dbReference type="PROSITE" id="PS51891"/>
    </source>
</evidence>
<evidence type="ECO:0000313" key="7">
    <source>
        <dbReference type="Proteomes" id="UP000036938"/>
    </source>
</evidence>
<dbReference type="GO" id="GO:0016846">
    <property type="term" value="F:carbon-sulfur lyase activity"/>
    <property type="evidence" value="ECO:0007669"/>
    <property type="project" value="InterPro"/>
</dbReference>
<reference evidence="6 7" key="1">
    <citation type="journal article" date="2015" name="Int. J. Syst. Evol. Microbiol.">
        <title>Aestuariivita atlantica sp. nov., isolated from deep sea sediment of the Atlantic Ocean.</title>
        <authorList>
            <person name="Li G."/>
            <person name="Lai Q."/>
            <person name="Du Y."/>
            <person name="Liu X."/>
            <person name="Sun F."/>
            <person name="Shao Z."/>
        </authorList>
    </citation>
    <scope>NUCLEOTIDE SEQUENCE [LARGE SCALE GENOMIC DNA]</scope>
    <source>
        <strain evidence="6 7">22II-S11-z3</strain>
    </source>
</reference>
<gene>
    <name evidence="6" type="ORF">ATO11_05750</name>
</gene>
<evidence type="ECO:0000256" key="4">
    <source>
        <dbReference type="ARBA" id="ARBA00023239"/>
    </source>
</evidence>
<dbReference type="PANTHER" id="PTHR33337:SF40">
    <property type="entry name" value="CENP-V_GFA DOMAIN-CONTAINING PROTEIN-RELATED"/>
    <property type="match status" value="1"/>
</dbReference>
<dbReference type="AlphaFoldDB" id="A0A0L1JT40"/>
<comment type="similarity">
    <text evidence="1">Belongs to the Gfa family.</text>
</comment>
<keyword evidence="4" id="KW-0456">Lyase</keyword>
<dbReference type="STRING" id="1317121.ATO11_05750"/>
<dbReference type="InterPro" id="IPR006913">
    <property type="entry name" value="CENP-V/GFA"/>
</dbReference>
<dbReference type="InterPro" id="IPR011057">
    <property type="entry name" value="Mss4-like_sf"/>
</dbReference>
<evidence type="ECO:0000256" key="3">
    <source>
        <dbReference type="ARBA" id="ARBA00022833"/>
    </source>
</evidence>
<dbReference type="OrthoDB" id="9807246at2"/>
<dbReference type="GO" id="GO:0046872">
    <property type="term" value="F:metal ion binding"/>
    <property type="evidence" value="ECO:0007669"/>
    <property type="project" value="UniProtKB-KW"/>
</dbReference>
<dbReference type="Pfam" id="PF04828">
    <property type="entry name" value="GFA"/>
    <property type="match status" value="1"/>
</dbReference>
<keyword evidence="3" id="KW-0862">Zinc</keyword>
<sequence>MTALSGRCLCGAVTWETDSPVLWAGHCHCDSCRRATSAPFTSFFGVRRASVTWTGARTTFETSGGRVERSFCTVCGTQMTYQNVIWPEETHLYAASLDDPAQFEPQAHFHYAERLPWVEIDDGLPKYAGSADAGDPMP</sequence>
<evidence type="ECO:0000256" key="2">
    <source>
        <dbReference type="ARBA" id="ARBA00022723"/>
    </source>
</evidence>
<feature type="domain" description="CENP-V/GFA" evidence="5">
    <location>
        <begin position="4"/>
        <end position="104"/>
    </location>
</feature>
<dbReference type="Proteomes" id="UP000036938">
    <property type="component" value="Unassembled WGS sequence"/>
</dbReference>
<evidence type="ECO:0000256" key="1">
    <source>
        <dbReference type="ARBA" id="ARBA00005495"/>
    </source>
</evidence>
<accession>A0A0L1JT40</accession>
<dbReference type="EMBL" id="AQQZ01000002">
    <property type="protein sequence ID" value="KNG94877.1"/>
    <property type="molecule type" value="Genomic_DNA"/>
</dbReference>
<evidence type="ECO:0000313" key="6">
    <source>
        <dbReference type="EMBL" id="KNG94877.1"/>
    </source>
</evidence>
<comment type="caution">
    <text evidence="6">The sequence shown here is derived from an EMBL/GenBank/DDBJ whole genome shotgun (WGS) entry which is preliminary data.</text>
</comment>
<protein>
    <recommendedName>
        <fullName evidence="5">CENP-V/GFA domain-containing protein</fullName>
    </recommendedName>
</protein>
<keyword evidence="7" id="KW-1185">Reference proteome</keyword>
<dbReference type="SUPFAM" id="SSF51316">
    <property type="entry name" value="Mss4-like"/>
    <property type="match status" value="1"/>
</dbReference>
<name>A0A0L1JT40_9RHOB</name>
<organism evidence="6 7">
    <name type="scientific">Pseudaestuariivita atlantica</name>
    <dbReference type="NCBI Taxonomy" id="1317121"/>
    <lineage>
        <taxon>Bacteria</taxon>
        <taxon>Pseudomonadati</taxon>
        <taxon>Pseudomonadota</taxon>
        <taxon>Alphaproteobacteria</taxon>
        <taxon>Rhodobacterales</taxon>
        <taxon>Paracoccaceae</taxon>
        <taxon>Pseudaestuariivita</taxon>
    </lineage>
</organism>